<dbReference type="PROSITE" id="PS51257">
    <property type="entry name" value="PROKAR_LIPOPROTEIN"/>
    <property type="match status" value="1"/>
</dbReference>
<dbReference type="OrthoDB" id="2988181at2"/>
<gene>
    <name evidence="1" type="ORF">SAMN06264849_101616</name>
</gene>
<dbReference type="EMBL" id="FXTI01000001">
    <property type="protein sequence ID" value="SMO43435.1"/>
    <property type="molecule type" value="Genomic_DNA"/>
</dbReference>
<evidence type="ECO:0008006" key="3">
    <source>
        <dbReference type="Google" id="ProtNLM"/>
    </source>
</evidence>
<name>A0A521B8Q0_9BACL</name>
<evidence type="ECO:0000313" key="1">
    <source>
        <dbReference type="EMBL" id="SMO43435.1"/>
    </source>
</evidence>
<sequence>MNFRMPGLILMTVLIIVSGCARQDFSASTQEKQGEETSVKEKMLRSRLLQAIDAQLEREDYPFSIYVDQALFKGQQKGDNWSIQSTSSPDQDKAIHIVKKGKVIRLTWGGQTEKLKDRQLGLLSPKDHLLLVKSSILRVHPLGKENGLKAVLSSEKIGDQLGQWMGEAFKQGVANQASRKFRVHYLFYVDPAQGGLDRFTIQIIPSSKTESAETIEYRFD</sequence>
<protein>
    <recommendedName>
        <fullName evidence="3">Lipoprotein</fullName>
    </recommendedName>
</protein>
<accession>A0A521B8Q0</accession>
<organism evidence="1 2">
    <name type="scientific">Melghirimyces algeriensis</name>
    <dbReference type="NCBI Taxonomy" id="910412"/>
    <lineage>
        <taxon>Bacteria</taxon>
        <taxon>Bacillati</taxon>
        <taxon>Bacillota</taxon>
        <taxon>Bacilli</taxon>
        <taxon>Bacillales</taxon>
        <taxon>Thermoactinomycetaceae</taxon>
        <taxon>Melghirimyces</taxon>
    </lineage>
</organism>
<dbReference type="RefSeq" id="WP_142504268.1">
    <property type="nucleotide sequence ID" value="NZ_FXTI01000001.1"/>
</dbReference>
<reference evidence="1 2" key="1">
    <citation type="submission" date="2017-05" db="EMBL/GenBank/DDBJ databases">
        <authorList>
            <person name="Varghese N."/>
            <person name="Submissions S."/>
        </authorList>
    </citation>
    <scope>NUCLEOTIDE SEQUENCE [LARGE SCALE GENOMIC DNA]</scope>
    <source>
        <strain evidence="1 2">DSM 45474</strain>
    </source>
</reference>
<dbReference type="Proteomes" id="UP000315636">
    <property type="component" value="Unassembled WGS sequence"/>
</dbReference>
<keyword evidence="2" id="KW-1185">Reference proteome</keyword>
<proteinExistence type="predicted"/>
<dbReference type="AlphaFoldDB" id="A0A521B8Q0"/>
<evidence type="ECO:0000313" key="2">
    <source>
        <dbReference type="Proteomes" id="UP000315636"/>
    </source>
</evidence>